<name>A0A1S3HHH5_LINAN</name>
<dbReference type="GO" id="GO:0036122">
    <property type="term" value="F:BMP binding"/>
    <property type="evidence" value="ECO:0007669"/>
    <property type="project" value="TreeGrafter"/>
</dbReference>
<keyword evidence="4" id="KW-1015">Disulfide bond</keyword>
<dbReference type="OrthoDB" id="8196271at2759"/>
<organism evidence="9 10">
    <name type="scientific">Lingula anatina</name>
    <name type="common">Brachiopod</name>
    <name type="synonym">Lingula unguis</name>
    <dbReference type="NCBI Taxonomy" id="7574"/>
    <lineage>
        <taxon>Eukaryota</taxon>
        <taxon>Metazoa</taxon>
        <taxon>Spiralia</taxon>
        <taxon>Lophotrochozoa</taxon>
        <taxon>Brachiopoda</taxon>
        <taxon>Linguliformea</taxon>
        <taxon>Lingulata</taxon>
        <taxon>Lingulida</taxon>
        <taxon>Linguloidea</taxon>
        <taxon>Lingulidae</taxon>
        <taxon>Lingula</taxon>
    </lineage>
</organism>
<dbReference type="GO" id="GO:0009887">
    <property type="term" value="P:animal organ morphogenesis"/>
    <property type="evidence" value="ECO:0007669"/>
    <property type="project" value="TreeGrafter"/>
</dbReference>
<evidence type="ECO:0000256" key="7">
    <source>
        <dbReference type="SAM" id="SignalP"/>
    </source>
</evidence>
<dbReference type="RefSeq" id="XP_013384444.1">
    <property type="nucleotide sequence ID" value="XM_013528990.1"/>
</dbReference>
<evidence type="ECO:0000259" key="8">
    <source>
        <dbReference type="PROSITE" id="PS01225"/>
    </source>
</evidence>
<feature type="compositionally biased region" description="Polar residues" evidence="6">
    <location>
        <begin position="128"/>
        <end position="137"/>
    </location>
</feature>
<evidence type="ECO:0000256" key="2">
    <source>
        <dbReference type="ARBA" id="ARBA00022525"/>
    </source>
</evidence>
<reference evidence="10" key="1">
    <citation type="submission" date="2025-08" db="UniProtKB">
        <authorList>
            <consortium name="RefSeq"/>
        </authorList>
    </citation>
    <scope>IDENTIFICATION</scope>
    <source>
        <tissue evidence="10">Gonads</tissue>
    </source>
</reference>
<dbReference type="InterPro" id="IPR006207">
    <property type="entry name" value="Cys_knot_C"/>
</dbReference>
<feature type="region of interest" description="Disordered" evidence="6">
    <location>
        <begin position="281"/>
        <end position="315"/>
    </location>
</feature>
<dbReference type="GO" id="GO:0038098">
    <property type="term" value="P:sequestering of BMP from receptor via BMP binding"/>
    <property type="evidence" value="ECO:0007669"/>
    <property type="project" value="TreeGrafter"/>
</dbReference>
<feature type="domain" description="CTCK" evidence="8">
    <location>
        <begin position="39"/>
        <end position="126"/>
    </location>
</feature>
<dbReference type="SMART" id="SM00041">
    <property type="entry name" value="CT"/>
    <property type="match status" value="1"/>
</dbReference>
<evidence type="ECO:0000256" key="1">
    <source>
        <dbReference type="ARBA" id="ARBA00004613"/>
    </source>
</evidence>
<feature type="region of interest" description="Disordered" evidence="6">
    <location>
        <begin position="128"/>
        <end position="156"/>
    </location>
</feature>
<keyword evidence="2" id="KW-0964">Secreted</keyword>
<evidence type="ECO:0000256" key="6">
    <source>
        <dbReference type="SAM" id="MobiDB-lite"/>
    </source>
</evidence>
<comment type="subcellular location">
    <subcellularLocation>
        <location evidence="1">Secreted</location>
    </subcellularLocation>
</comment>
<evidence type="ECO:0000256" key="3">
    <source>
        <dbReference type="ARBA" id="ARBA00022729"/>
    </source>
</evidence>
<feature type="chain" id="PRO_5010197098" evidence="7">
    <location>
        <begin position="20"/>
        <end position="315"/>
    </location>
</feature>
<evidence type="ECO:0000313" key="9">
    <source>
        <dbReference type="Proteomes" id="UP000085678"/>
    </source>
</evidence>
<keyword evidence="9" id="KW-1185">Reference proteome</keyword>
<comment type="caution">
    <text evidence="5">Lacks conserved residue(s) required for the propagation of feature annotation.</text>
</comment>
<dbReference type="GeneID" id="106154594"/>
<keyword evidence="3 7" id="KW-0732">Signal</keyword>
<evidence type="ECO:0000313" key="10">
    <source>
        <dbReference type="RefSeq" id="XP_013384444.1"/>
    </source>
</evidence>
<dbReference type="PANTHER" id="PTHR15283:SF5">
    <property type="entry name" value="NEUROBLASTOMA SUPPRESSOR OF TUMORIGENICITY 1"/>
    <property type="match status" value="1"/>
</dbReference>
<feature type="signal peptide" evidence="7">
    <location>
        <begin position="1"/>
        <end position="19"/>
    </location>
</feature>
<dbReference type="Gene3D" id="2.10.90.10">
    <property type="entry name" value="Cystine-knot cytokines"/>
    <property type="match status" value="1"/>
</dbReference>
<dbReference type="PROSITE" id="PS01225">
    <property type="entry name" value="CTCK_2"/>
    <property type="match status" value="1"/>
</dbReference>
<accession>A0A1S3HHH5</accession>
<dbReference type="GO" id="GO:0005615">
    <property type="term" value="C:extracellular space"/>
    <property type="evidence" value="ECO:0007669"/>
    <property type="project" value="TreeGrafter"/>
</dbReference>
<dbReference type="InterPro" id="IPR004133">
    <property type="entry name" value="DAN_dom"/>
</dbReference>
<protein>
    <submittedName>
        <fullName evidence="10">Uncharacterized protein LOC106154594 isoform X2</fullName>
    </submittedName>
</protein>
<dbReference type="AlphaFoldDB" id="A0A1S3HHH5"/>
<proteinExistence type="predicted"/>
<dbReference type="InterPro" id="IPR029034">
    <property type="entry name" value="Cystine-knot_cytokine"/>
</dbReference>
<evidence type="ECO:0000256" key="5">
    <source>
        <dbReference type="PROSITE-ProRule" id="PRU00039"/>
    </source>
</evidence>
<dbReference type="PANTHER" id="PTHR15283">
    <property type="entry name" value="GREMLIN 1"/>
    <property type="match status" value="1"/>
</dbReference>
<sequence>MAAVFLLVMVTTSSVFVAGQDAHPPLQSIVFHSESHTWCESRPIQQILTQPGCESQSVENKVCVGQCYSYSVPNTLPSQNAGLLQRHDVCKPARARWEKVTLQCANGHMLPKFVQIIEECACASCGTSSRQTGLGTQDDSETKQYSSEDEGRDCDSCDSDIVLGVAEDSEGAPDAKTLDQLQRDFPPERTDYSLDNFLIRQAQERMVELRQIKRQENLTEADDHVDFTPDFRANVTSIRGRIRGRGLDALLGSTNVTSNRGQGKRRGLTRAARRRLLVMLERRRKQNGENDDSNDEKSVTGYEHLQRSLSRKKTL</sequence>
<dbReference type="Proteomes" id="UP000085678">
    <property type="component" value="Unplaced"/>
</dbReference>
<gene>
    <name evidence="10" type="primary">LOC106154594</name>
</gene>
<dbReference type="Pfam" id="PF03045">
    <property type="entry name" value="DAN"/>
    <property type="match status" value="1"/>
</dbReference>
<feature type="compositionally biased region" description="Acidic residues" evidence="6">
    <location>
        <begin position="147"/>
        <end position="156"/>
    </location>
</feature>
<evidence type="ECO:0000256" key="4">
    <source>
        <dbReference type="ARBA" id="ARBA00023157"/>
    </source>
</evidence>
<dbReference type="GO" id="GO:0048018">
    <property type="term" value="F:receptor ligand activity"/>
    <property type="evidence" value="ECO:0007669"/>
    <property type="project" value="TreeGrafter"/>
</dbReference>